<dbReference type="GO" id="GO:0005524">
    <property type="term" value="F:ATP binding"/>
    <property type="evidence" value="ECO:0007669"/>
    <property type="project" value="UniProtKB-KW"/>
</dbReference>
<dbReference type="InterPro" id="IPR001645">
    <property type="entry name" value="Folylpolyglutamate_synth"/>
</dbReference>
<dbReference type="AlphaFoldDB" id="A9KFZ7"/>
<dbReference type="NCBIfam" id="TIGR01499">
    <property type="entry name" value="folC"/>
    <property type="match status" value="1"/>
</dbReference>
<evidence type="ECO:0000256" key="11">
    <source>
        <dbReference type="ARBA" id="ARBA00022723"/>
    </source>
</evidence>
<dbReference type="GO" id="GO:0046654">
    <property type="term" value="P:tetrahydrofolate biosynthetic process"/>
    <property type="evidence" value="ECO:0007669"/>
    <property type="project" value="UniProtKB-UniPathway"/>
</dbReference>
<comment type="catalytic activity">
    <reaction evidence="21">
        <text>(6R)-5,10-methylenetetrahydrofolyl-(gamma-L-Glu)(n) + L-glutamate + ATP = (6R)-5,10-methylenetetrahydrofolyl-(gamma-L-Glu)(n+1) + ADP + phosphate + H(+)</text>
        <dbReference type="Rhea" id="RHEA:51912"/>
        <dbReference type="Rhea" id="RHEA-COMP:13257"/>
        <dbReference type="Rhea" id="RHEA-COMP:13258"/>
        <dbReference type="ChEBI" id="CHEBI:15378"/>
        <dbReference type="ChEBI" id="CHEBI:29985"/>
        <dbReference type="ChEBI" id="CHEBI:30616"/>
        <dbReference type="ChEBI" id="CHEBI:43474"/>
        <dbReference type="ChEBI" id="CHEBI:136572"/>
        <dbReference type="ChEBI" id="CHEBI:456216"/>
        <dbReference type="EC" id="6.3.2.17"/>
    </reaction>
</comment>
<dbReference type="GO" id="GO:0005737">
    <property type="term" value="C:cytoplasm"/>
    <property type="evidence" value="ECO:0007669"/>
    <property type="project" value="TreeGrafter"/>
</dbReference>
<evidence type="ECO:0000259" key="24">
    <source>
        <dbReference type="Pfam" id="PF02875"/>
    </source>
</evidence>
<evidence type="ECO:0000256" key="9">
    <source>
        <dbReference type="ARBA" id="ARBA00019357"/>
    </source>
</evidence>
<keyword evidence="11" id="KW-0479">Metal-binding</keyword>
<dbReference type="EC" id="6.3.2.17" evidence="8"/>
<evidence type="ECO:0000256" key="21">
    <source>
        <dbReference type="ARBA" id="ARBA00049035"/>
    </source>
</evidence>
<evidence type="ECO:0000256" key="2">
    <source>
        <dbReference type="ARBA" id="ARBA00002714"/>
    </source>
</evidence>
<protein>
    <recommendedName>
        <fullName evidence="9">Dihydrofolate synthase/folylpolyglutamate synthase</fullName>
        <ecNumber evidence="7">6.3.2.12</ecNumber>
        <ecNumber evidence="8">6.3.2.17</ecNumber>
    </recommendedName>
    <alternativeName>
        <fullName evidence="18">Folylpoly-gamma-glutamate synthetase-dihydrofolate synthetase</fullName>
    </alternativeName>
    <alternativeName>
        <fullName evidence="16">Folylpolyglutamate synthetase</fullName>
    </alternativeName>
    <alternativeName>
        <fullName evidence="17">Tetrahydrofolylpolyglutamate synthase</fullName>
    </alternativeName>
</protein>
<dbReference type="UniPathway" id="UPA00077">
    <property type="reaction ID" value="UER00157"/>
</dbReference>
<organism evidence="26 27">
    <name type="scientific">Coxiella burnetii (strain Dugway 5J108-111)</name>
    <dbReference type="NCBI Taxonomy" id="434922"/>
    <lineage>
        <taxon>Bacteria</taxon>
        <taxon>Pseudomonadati</taxon>
        <taxon>Pseudomonadota</taxon>
        <taxon>Gammaproteobacteria</taxon>
        <taxon>Legionellales</taxon>
        <taxon>Coxiellaceae</taxon>
        <taxon>Coxiella</taxon>
    </lineage>
</organism>
<dbReference type="InterPro" id="IPR036615">
    <property type="entry name" value="Mur_ligase_C_dom_sf"/>
</dbReference>
<keyword evidence="13 23" id="KW-0067">ATP-binding</keyword>
<evidence type="ECO:0000256" key="23">
    <source>
        <dbReference type="PIRNR" id="PIRNR001563"/>
    </source>
</evidence>
<evidence type="ECO:0000256" key="16">
    <source>
        <dbReference type="ARBA" id="ARBA00030048"/>
    </source>
</evidence>
<gene>
    <name evidence="26" type="primary">folC</name>
    <name evidence="26" type="ordered locus">CBUD_0958</name>
</gene>
<evidence type="ECO:0000256" key="4">
    <source>
        <dbReference type="ARBA" id="ARBA00005150"/>
    </source>
</evidence>
<evidence type="ECO:0000256" key="6">
    <source>
        <dbReference type="ARBA" id="ARBA00011245"/>
    </source>
</evidence>
<evidence type="ECO:0000313" key="27">
    <source>
        <dbReference type="Proteomes" id="UP000008555"/>
    </source>
</evidence>
<keyword evidence="14" id="KW-0460">Magnesium</keyword>
<dbReference type="GO" id="GO:0004326">
    <property type="term" value="F:tetrahydrofolylpolyglutamate synthase activity"/>
    <property type="evidence" value="ECO:0007669"/>
    <property type="project" value="UniProtKB-EC"/>
</dbReference>
<evidence type="ECO:0000256" key="18">
    <source>
        <dbReference type="ARBA" id="ARBA00032510"/>
    </source>
</evidence>
<comment type="catalytic activity">
    <reaction evidence="22">
        <text>7,8-dihydropteroate + L-glutamate + ATP = 7,8-dihydrofolate + ADP + phosphate + H(+)</text>
        <dbReference type="Rhea" id="RHEA:23584"/>
        <dbReference type="ChEBI" id="CHEBI:15378"/>
        <dbReference type="ChEBI" id="CHEBI:17839"/>
        <dbReference type="ChEBI" id="CHEBI:29985"/>
        <dbReference type="ChEBI" id="CHEBI:30616"/>
        <dbReference type="ChEBI" id="CHEBI:43474"/>
        <dbReference type="ChEBI" id="CHEBI:57451"/>
        <dbReference type="ChEBI" id="CHEBI:456216"/>
        <dbReference type="EC" id="6.3.2.12"/>
    </reaction>
</comment>
<dbReference type="Proteomes" id="UP000008555">
    <property type="component" value="Chromosome"/>
</dbReference>
<dbReference type="Pfam" id="PF02875">
    <property type="entry name" value="Mur_ligase_C"/>
    <property type="match status" value="1"/>
</dbReference>
<evidence type="ECO:0000256" key="22">
    <source>
        <dbReference type="ARBA" id="ARBA00049161"/>
    </source>
</evidence>
<dbReference type="PIRSF" id="PIRSF001563">
    <property type="entry name" value="Folylpolyglu_synth"/>
    <property type="match status" value="1"/>
</dbReference>
<dbReference type="NCBIfam" id="NF008101">
    <property type="entry name" value="PRK10846.1"/>
    <property type="match status" value="1"/>
</dbReference>
<evidence type="ECO:0000256" key="20">
    <source>
        <dbReference type="ARBA" id="ARBA00047808"/>
    </source>
</evidence>
<keyword evidence="15" id="KW-0289">Folate biosynthesis</keyword>
<evidence type="ECO:0000256" key="8">
    <source>
        <dbReference type="ARBA" id="ARBA00013025"/>
    </source>
</evidence>
<comment type="pathway">
    <text evidence="3">Cofactor biosynthesis; tetrahydrofolate biosynthesis; 7,8-dihydrofolate from 2-amino-4-hydroxy-6-hydroxymethyl-7,8-dihydropteridine diphosphate and 4-aminobenzoate: step 2/2.</text>
</comment>
<reference evidence="26 27" key="1">
    <citation type="journal article" date="2009" name="Infect. Immun.">
        <title>Comparative genomics reveal extensive transposon-mediated genomic plasticity and diversity among potential effector proteins within the genus Coxiella.</title>
        <authorList>
            <person name="Beare P.A."/>
            <person name="Unsworth N."/>
            <person name="Andoh M."/>
            <person name="Voth D.E."/>
            <person name="Omsland A."/>
            <person name="Gilk S.D."/>
            <person name="Williams K.P."/>
            <person name="Sobral B.W."/>
            <person name="Kupko J.J.III."/>
            <person name="Porcella S.F."/>
            <person name="Samuel J.E."/>
            <person name="Heinzen R.A."/>
        </authorList>
    </citation>
    <scope>NUCLEOTIDE SEQUENCE [LARGE SCALE GENOMIC DNA]</scope>
    <source>
        <strain evidence="26 27">Dugway 5J108-111</strain>
    </source>
</reference>
<dbReference type="EMBL" id="CP000733">
    <property type="protein sequence ID" value="ABS78431.1"/>
    <property type="molecule type" value="Genomic_DNA"/>
</dbReference>
<evidence type="ECO:0000256" key="13">
    <source>
        <dbReference type="ARBA" id="ARBA00022840"/>
    </source>
</evidence>
<comment type="pathway">
    <text evidence="4">Cofactor biosynthesis; tetrahydrofolylpolyglutamate biosynthesis.</text>
</comment>
<dbReference type="Gene3D" id="3.90.190.20">
    <property type="entry name" value="Mur ligase, C-terminal domain"/>
    <property type="match status" value="1"/>
</dbReference>
<name>A9KFZ7_COXBN</name>
<dbReference type="GO" id="GO:0046656">
    <property type="term" value="P:folic acid biosynthetic process"/>
    <property type="evidence" value="ECO:0007669"/>
    <property type="project" value="UniProtKB-KW"/>
</dbReference>
<comment type="catalytic activity">
    <reaction evidence="19">
        <text>(6S)-5,6,7,8-tetrahydrofolyl-(gamma-L-Glu)(n) + L-glutamate + ATP = (6S)-5,6,7,8-tetrahydrofolyl-(gamma-L-Glu)(n+1) + ADP + phosphate + H(+)</text>
        <dbReference type="Rhea" id="RHEA:10580"/>
        <dbReference type="Rhea" id="RHEA-COMP:14738"/>
        <dbReference type="Rhea" id="RHEA-COMP:14740"/>
        <dbReference type="ChEBI" id="CHEBI:15378"/>
        <dbReference type="ChEBI" id="CHEBI:29985"/>
        <dbReference type="ChEBI" id="CHEBI:30616"/>
        <dbReference type="ChEBI" id="CHEBI:43474"/>
        <dbReference type="ChEBI" id="CHEBI:141005"/>
        <dbReference type="ChEBI" id="CHEBI:456216"/>
        <dbReference type="EC" id="6.3.2.17"/>
    </reaction>
</comment>
<dbReference type="Gene3D" id="3.40.1190.10">
    <property type="entry name" value="Mur-like, catalytic domain"/>
    <property type="match status" value="1"/>
</dbReference>
<dbReference type="EC" id="6.3.2.12" evidence="7"/>
<evidence type="ECO:0000256" key="10">
    <source>
        <dbReference type="ARBA" id="ARBA00022598"/>
    </source>
</evidence>
<evidence type="ECO:0000313" key="26">
    <source>
        <dbReference type="EMBL" id="ABS78431.1"/>
    </source>
</evidence>
<evidence type="ECO:0000256" key="3">
    <source>
        <dbReference type="ARBA" id="ARBA00004799"/>
    </source>
</evidence>
<dbReference type="SUPFAM" id="SSF53244">
    <property type="entry name" value="MurD-like peptide ligases, peptide-binding domain"/>
    <property type="match status" value="1"/>
</dbReference>
<feature type="domain" description="Mur ligase C-terminal" evidence="24">
    <location>
        <begin position="278"/>
        <end position="399"/>
    </location>
</feature>
<dbReference type="RefSeq" id="WP_011996850.1">
    <property type="nucleotide sequence ID" value="NC_009727.1"/>
</dbReference>
<dbReference type="Pfam" id="PF08245">
    <property type="entry name" value="Mur_ligase_M"/>
    <property type="match status" value="1"/>
</dbReference>
<proteinExistence type="inferred from homology"/>
<comment type="function">
    <text evidence="2">Functions in two distinct reactions of the de novo folate biosynthetic pathway. Catalyzes the addition of a glutamate residue to dihydropteroate (7,8-dihydropteroate or H2Pte) to form dihydrofolate (7,8-dihydrofolate monoglutamate or H2Pte-Glu). Also catalyzes successive additions of L-glutamate to tetrahydrofolate or 10-formyltetrahydrofolate or 5,10-methylenetetrahydrofolate, leading to folylpolyglutamate derivatives.</text>
</comment>
<evidence type="ECO:0000256" key="7">
    <source>
        <dbReference type="ARBA" id="ARBA00013023"/>
    </source>
</evidence>
<dbReference type="PANTHER" id="PTHR11136:SF0">
    <property type="entry name" value="DIHYDROFOLATE SYNTHETASE-RELATED"/>
    <property type="match status" value="1"/>
</dbReference>
<feature type="domain" description="Mur ligase central" evidence="25">
    <location>
        <begin position="42"/>
        <end position="185"/>
    </location>
</feature>
<comment type="similarity">
    <text evidence="5 23">Belongs to the folylpolyglutamate synthase family.</text>
</comment>
<accession>A9KFZ7</accession>
<evidence type="ECO:0000256" key="12">
    <source>
        <dbReference type="ARBA" id="ARBA00022741"/>
    </source>
</evidence>
<evidence type="ECO:0000256" key="14">
    <source>
        <dbReference type="ARBA" id="ARBA00022842"/>
    </source>
</evidence>
<evidence type="ECO:0000259" key="25">
    <source>
        <dbReference type="Pfam" id="PF08245"/>
    </source>
</evidence>
<keyword evidence="10 23" id="KW-0436">Ligase</keyword>
<evidence type="ECO:0000256" key="15">
    <source>
        <dbReference type="ARBA" id="ARBA00022909"/>
    </source>
</evidence>
<sequence length="416" mass="46268">MKNWLAYINSLHSREIDLGLSRITSLAEKLSLNNFACPVVTVAGTNGKGSVVKSLESIYLAAGYKVAAYTSPHLLQFNERLRLNGEPATDELFIEAFKFIEDNRNHQPLSFFEFTTLAIFYICKKQNLDILLLEVGLGGRLDAVNIVEPDVAVITTIDIDHTDWLGEDRESIGREKAGIIRRHKPVIGGDPNLPNSVYEQVHLLEAPFYQLEKDFFAVSTKENWQWQGPTQDYQGLPLPSLKIENIATSLMVIHRLQSQLPVSQHSLIAGIKNAVLPGRFEWIQTPAPIVFDVAHNPQATAYLSEQLRKTDHAGRTLGVVGMLRDKDIPGALKPMLPCIDQWYAGTLSESRGATSANLQNVLSELQVENCYDFDSVADAFKKAVEDCRPQDRIVVFGSFYTVAMAKEVLLGGENGN</sequence>
<comment type="subunit">
    <text evidence="6">Monomer.</text>
</comment>
<evidence type="ECO:0000256" key="17">
    <source>
        <dbReference type="ARBA" id="ARBA00030592"/>
    </source>
</evidence>
<dbReference type="FunFam" id="3.40.1190.10:FF:000004">
    <property type="entry name" value="Dihydrofolate synthase/folylpolyglutamate synthase"/>
    <property type="match status" value="1"/>
</dbReference>
<evidence type="ECO:0000256" key="1">
    <source>
        <dbReference type="ARBA" id="ARBA00001946"/>
    </source>
</evidence>
<evidence type="ECO:0000256" key="5">
    <source>
        <dbReference type="ARBA" id="ARBA00008276"/>
    </source>
</evidence>
<comment type="catalytic activity">
    <reaction evidence="20">
        <text>10-formyltetrahydrofolyl-(gamma-L-Glu)(n) + L-glutamate + ATP = 10-formyltetrahydrofolyl-(gamma-L-Glu)(n+1) + ADP + phosphate + H(+)</text>
        <dbReference type="Rhea" id="RHEA:51904"/>
        <dbReference type="Rhea" id="RHEA-COMP:13088"/>
        <dbReference type="Rhea" id="RHEA-COMP:14300"/>
        <dbReference type="ChEBI" id="CHEBI:15378"/>
        <dbReference type="ChEBI" id="CHEBI:29985"/>
        <dbReference type="ChEBI" id="CHEBI:30616"/>
        <dbReference type="ChEBI" id="CHEBI:43474"/>
        <dbReference type="ChEBI" id="CHEBI:134413"/>
        <dbReference type="ChEBI" id="CHEBI:456216"/>
        <dbReference type="EC" id="6.3.2.17"/>
    </reaction>
</comment>
<dbReference type="InterPro" id="IPR036565">
    <property type="entry name" value="Mur-like_cat_sf"/>
</dbReference>
<dbReference type="PANTHER" id="PTHR11136">
    <property type="entry name" value="FOLYLPOLYGLUTAMATE SYNTHASE-RELATED"/>
    <property type="match status" value="1"/>
</dbReference>
<dbReference type="InterPro" id="IPR004101">
    <property type="entry name" value="Mur_ligase_C"/>
</dbReference>
<dbReference type="GO" id="GO:0046872">
    <property type="term" value="F:metal ion binding"/>
    <property type="evidence" value="ECO:0007669"/>
    <property type="project" value="UniProtKB-KW"/>
</dbReference>
<comment type="cofactor">
    <cofactor evidence="1">
        <name>Mg(2+)</name>
        <dbReference type="ChEBI" id="CHEBI:18420"/>
    </cofactor>
</comment>
<dbReference type="KEGG" id="cbd:CBUD_0958"/>
<dbReference type="SUPFAM" id="SSF53623">
    <property type="entry name" value="MurD-like peptide ligases, catalytic domain"/>
    <property type="match status" value="1"/>
</dbReference>
<dbReference type="HOGENOM" id="CLU_015869_1_0_6"/>
<dbReference type="GO" id="GO:0008841">
    <property type="term" value="F:dihydrofolate synthase activity"/>
    <property type="evidence" value="ECO:0007669"/>
    <property type="project" value="UniProtKB-EC"/>
</dbReference>
<dbReference type="InterPro" id="IPR013221">
    <property type="entry name" value="Mur_ligase_cen"/>
</dbReference>
<keyword evidence="12 23" id="KW-0547">Nucleotide-binding</keyword>
<evidence type="ECO:0000256" key="19">
    <source>
        <dbReference type="ARBA" id="ARBA00047493"/>
    </source>
</evidence>